<evidence type="ECO:0008006" key="3">
    <source>
        <dbReference type="Google" id="ProtNLM"/>
    </source>
</evidence>
<accession>A0A9P7FYY9</accession>
<protein>
    <recommendedName>
        <fullName evidence="3">Tail specific protease domain-containing protein</fullName>
    </recommendedName>
</protein>
<dbReference type="AlphaFoldDB" id="A0A9P7FYY9"/>
<organism evidence="1 2">
    <name type="scientific">Sphagnurus paluster</name>
    <dbReference type="NCBI Taxonomy" id="117069"/>
    <lineage>
        <taxon>Eukaryota</taxon>
        <taxon>Fungi</taxon>
        <taxon>Dikarya</taxon>
        <taxon>Basidiomycota</taxon>
        <taxon>Agaricomycotina</taxon>
        <taxon>Agaricomycetes</taxon>
        <taxon>Agaricomycetidae</taxon>
        <taxon>Agaricales</taxon>
        <taxon>Tricholomatineae</taxon>
        <taxon>Lyophyllaceae</taxon>
        <taxon>Sphagnurus</taxon>
    </lineage>
</organism>
<reference evidence="1" key="2">
    <citation type="submission" date="2021-10" db="EMBL/GenBank/DDBJ databases">
        <title>Phylogenomics reveals ancestral predisposition of the termite-cultivated fungus Termitomyces towards a domesticated lifestyle.</title>
        <authorList>
            <person name="Auxier B."/>
            <person name="Grum-Grzhimaylo A."/>
            <person name="Cardenas M.E."/>
            <person name="Lodge J.D."/>
            <person name="Laessoe T."/>
            <person name="Pedersen O."/>
            <person name="Smith M.E."/>
            <person name="Kuyper T.W."/>
            <person name="Franco-Molano E.A."/>
            <person name="Baroni T.J."/>
            <person name="Aanen D.K."/>
        </authorList>
    </citation>
    <scope>NUCLEOTIDE SEQUENCE</scope>
    <source>
        <strain evidence="1">D49</strain>
    </source>
</reference>
<evidence type="ECO:0000313" key="1">
    <source>
        <dbReference type="EMBL" id="KAG5639739.1"/>
    </source>
</evidence>
<gene>
    <name evidence="1" type="ORF">H0H81_000019</name>
</gene>
<sequence length="146" mass="16097">MYVGTFDGDFVGFQDDVVAAVDSFKEAGVTQLLIDVTNNGGGGFNSTQRATPFVQRIVAAEIELGLDTSVAYYTGDNYAFENGTIIPSSYNYMSPPLPFEVNGRQDPTSQRVHDVCEQFFFPTLTTTPPFDLRLYTRVRSKIAIGE</sequence>
<dbReference type="EMBL" id="JABCKI010005714">
    <property type="protein sequence ID" value="KAG5639739.1"/>
    <property type="molecule type" value="Genomic_DNA"/>
</dbReference>
<proteinExistence type="predicted"/>
<name>A0A9P7FYY9_9AGAR</name>
<dbReference type="Proteomes" id="UP000717328">
    <property type="component" value="Unassembled WGS sequence"/>
</dbReference>
<comment type="caution">
    <text evidence="1">The sequence shown here is derived from an EMBL/GenBank/DDBJ whole genome shotgun (WGS) entry which is preliminary data.</text>
</comment>
<evidence type="ECO:0000313" key="2">
    <source>
        <dbReference type="Proteomes" id="UP000717328"/>
    </source>
</evidence>
<reference evidence="1" key="1">
    <citation type="submission" date="2021-02" db="EMBL/GenBank/DDBJ databases">
        <authorList>
            <person name="Nieuwenhuis M."/>
            <person name="Van De Peppel L.J.J."/>
        </authorList>
    </citation>
    <scope>NUCLEOTIDE SEQUENCE</scope>
    <source>
        <strain evidence="1">D49</strain>
    </source>
</reference>
<dbReference type="OrthoDB" id="27214at2759"/>
<keyword evidence="2" id="KW-1185">Reference proteome</keyword>